<organism evidence="2 3">
    <name type="scientific">Streptomyces alanosinicus</name>
    <dbReference type="NCBI Taxonomy" id="68171"/>
    <lineage>
        <taxon>Bacteria</taxon>
        <taxon>Bacillati</taxon>
        <taxon>Actinomycetota</taxon>
        <taxon>Actinomycetes</taxon>
        <taxon>Kitasatosporales</taxon>
        <taxon>Streptomycetaceae</taxon>
        <taxon>Streptomyces</taxon>
    </lineage>
</organism>
<dbReference type="Proteomes" id="UP000655443">
    <property type="component" value="Unassembled WGS sequence"/>
</dbReference>
<gene>
    <name evidence="2" type="ORF">GCM10010339_84640</name>
</gene>
<reference evidence="2" key="1">
    <citation type="journal article" date="2014" name="Int. J. Syst. Evol. Microbiol.">
        <title>Complete genome sequence of Corynebacterium casei LMG S-19264T (=DSM 44701T), isolated from a smear-ripened cheese.</title>
        <authorList>
            <consortium name="US DOE Joint Genome Institute (JGI-PGF)"/>
            <person name="Walter F."/>
            <person name="Albersmeier A."/>
            <person name="Kalinowski J."/>
            <person name="Ruckert C."/>
        </authorList>
    </citation>
    <scope>NUCLEOTIDE SEQUENCE</scope>
    <source>
        <strain evidence="2">JCM 4714</strain>
    </source>
</reference>
<feature type="compositionally biased region" description="Basic and acidic residues" evidence="1">
    <location>
        <begin position="104"/>
        <end position="117"/>
    </location>
</feature>
<feature type="region of interest" description="Disordered" evidence="1">
    <location>
        <begin position="90"/>
        <end position="136"/>
    </location>
</feature>
<keyword evidence="3" id="KW-1185">Reference proteome</keyword>
<evidence type="ECO:0000313" key="3">
    <source>
        <dbReference type="Proteomes" id="UP000655443"/>
    </source>
</evidence>
<proteinExistence type="predicted"/>
<evidence type="ECO:0000313" key="2">
    <source>
        <dbReference type="EMBL" id="GHE14366.1"/>
    </source>
</evidence>
<sequence>MVVLQSAGDVAPDDDGCHWDSTPHDPVTRVGLQGVGHIKVHRHRQVAGNVKSFGVKWEVRRWYVILTAEQVRPEPPASTGSVVGIDLGTADFPATSNGGVVPNPRHEAPLQGGRDRGLVTPHGAPPTPGPRTQDGS</sequence>
<evidence type="ECO:0008006" key="4">
    <source>
        <dbReference type="Google" id="ProtNLM"/>
    </source>
</evidence>
<name>A0A918YSL5_9ACTN</name>
<protein>
    <recommendedName>
        <fullName evidence="4">Transposase</fullName>
    </recommendedName>
</protein>
<dbReference type="RefSeq" id="WP_189958876.1">
    <property type="nucleotide sequence ID" value="NZ_BMVG01000049.1"/>
</dbReference>
<dbReference type="AlphaFoldDB" id="A0A918YSL5"/>
<accession>A0A918YSL5</accession>
<feature type="region of interest" description="Disordered" evidence="1">
    <location>
        <begin position="1"/>
        <end position="22"/>
    </location>
</feature>
<dbReference type="EMBL" id="BMVG01000049">
    <property type="protein sequence ID" value="GHE14366.1"/>
    <property type="molecule type" value="Genomic_DNA"/>
</dbReference>
<comment type="caution">
    <text evidence="2">The sequence shown here is derived from an EMBL/GenBank/DDBJ whole genome shotgun (WGS) entry which is preliminary data.</text>
</comment>
<reference evidence="2" key="2">
    <citation type="submission" date="2020-09" db="EMBL/GenBank/DDBJ databases">
        <authorList>
            <person name="Sun Q."/>
            <person name="Ohkuma M."/>
        </authorList>
    </citation>
    <scope>NUCLEOTIDE SEQUENCE</scope>
    <source>
        <strain evidence="2">JCM 4714</strain>
    </source>
</reference>
<evidence type="ECO:0000256" key="1">
    <source>
        <dbReference type="SAM" id="MobiDB-lite"/>
    </source>
</evidence>